<dbReference type="InterPro" id="IPR050199">
    <property type="entry name" value="IgHV"/>
</dbReference>
<feature type="region of interest" description="Disordered" evidence="4">
    <location>
        <begin position="80"/>
        <end position="110"/>
    </location>
</feature>
<evidence type="ECO:0000256" key="1">
    <source>
        <dbReference type="ARBA" id="ARBA00022859"/>
    </source>
</evidence>
<dbReference type="SMART" id="SM00406">
    <property type="entry name" value="IGv"/>
    <property type="match status" value="1"/>
</dbReference>
<dbReference type="SUPFAM" id="SSF48726">
    <property type="entry name" value="Immunoglobulin"/>
    <property type="match status" value="1"/>
</dbReference>
<dbReference type="GO" id="GO:0005576">
    <property type="term" value="C:extracellular region"/>
    <property type="evidence" value="ECO:0007669"/>
    <property type="project" value="UniProtKB-ARBA"/>
</dbReference>
<accession>A0AA40HA52</accession>
<evidence type="ECO:0000256" key="2">
    <source>
        <dbReference type="ARBA" id="ARBA00023130"/>
    </source>
</evidence>
<proteinExistence type="predicted"/>
<feature type="domain" description="Ig-like" evidence="5">
    <location>
        <begin position="147"/>
        <end position="243"/>
    </location>
</feature>
<feature type="region of interest" description="Disordered" evidence="4">
    <location>
        <begin position="1"/>
        <end position="60"/>
    </location>
</feature>
<evidence type="ECO:0000256" key="3">
    <source>
        <dbReference type="ARBA" id="ARBA00043265"/>
    </source>
</evidence>
<organism evidence="6 7">
    <name type="scientific">Cnephaeus nilssonii</name>
    <name type="common">Northern bat</name>
    <name type="synonym">Eptesicus nilssonii</name>
    <dbReference type="NCBI Taxonomy" id="3371016"/>
    <lineage>
        <taxon>Eukaryota</taxon>
        <taxon>Metazoa</taxon>
        <taxon>Chordata</taxon>
        <taxon>Craniata</taxon>
        <taxon>Vertebrata</taxon>
        <taxon>Euteleostomi</taxon>
        <taxon>Mammalia</taxon>
        <taxon>Eutheria</taxon>
        <taxon>Laurasiatheria</taxon>
        <taxon>Chiroptera</taxon>
        <taxon>Yangochiroptera</taxon>
        <taxon>Vespertilionidae</taxon>
        <taxon>Cnephaeus</taxon>
    </lineage>
</organism>
<evidence type="ECO:0000256" key="4">
    <source>
        <dbReference type="SAM" id="MobiDB-lite"/>
    </source>
</evidence>
<dbReference type="InterPro" id="IPR013106">
    <property type="entry name" value="Ig_V-set"/>
</dbReference>
<protein>
    <recommendedName>
        <fullName evidence="5">Ig-like domain-containing protein</fullName>
    </recommendedName>
</protein>
<evidence type="ECO:0000259" key="5">
    <source>
        <dbReference type="PROSITE" id="PS50835"/>
    </source>
</evidence>
<comment type="caution">
    <text evidence="6">The sequence shown here is derived from an EMBL/GenBank/DDBJ whole genome shotgun (WGS) entry which is preliminary data.</text>
</comment>
<dbReference type="PANTHER" id="PTHR23266">
    <property type="entry name" value="IMMUNOGLOBULIN HEAVY CHAIN"/>
    <property type="match status" value="1"/>
</dbReference>
<feature type="compositionally biased region" description="Polar residues" evidence="4">
    <location>
        <begin position="1"/>
        <end position="11"/>
    </location>
</feature>
<dbReference type="Gene3D" id="2.60.40.10">
    <property type="entry name" value="Immunoglobulins"/>
    <property type="match status" value="1"/>
</dbReference>
<dbReference type="EMBL" id="JAULJE010000072">
    <property type="protein sequence ID" value="KAK1327348.1"/>
    <property type="molecule type" value="Genomic_DNA"/>
</dbReference>
<dbReference type="GO" id="GO:0019814">
    <property type="term" value="C:immunoglobulin complex"/>
    <property type="evidence" value="ECO:0007669"/>
    <property type="project" value="UniProtKB-KW"/>
</dbReference>
<dbReference type="PROSITE" id="PS50835">
    <property type="entry name" value="IG_LIKE"/>
    <property type="match status" value="1"/>
</dbReference>
<reference evidence="6" key="1">
    <citation type="submission" date="2023-06" db="EMBL/GenBank/DDBJ databases">
        <title>Reference genome for the Northern bat (Eptesicus nilssonii), a most northern bat species.</title>
        <authorList>
            <person name="Laine V.N."/>
            <person name="Pulliainen A.T."/>
            <person name="Lilley T.M."/>
        </authorList>
    </citation>
    <scope>NUCLEOTIDE SEQUENCE</scope>
    <source>
        <strain evidence="6">BLF_Eptnil</strain>
        <tissue evidence="6">Kidney</tissue>
    </source>
</reference>
<sequence length="260" mass="27756">MNNFAAGTEQQPLEDPSPLLPVNCPSPYPVAPSTKQHGPRRVKESERKPHPRASGGAPWVLIKPEEGGLSILEAAPKGMGLHANGASPPAHKSGPLSGMLGRHPEPKRLRQNASGSTMDLVLSCVFLLIFSQGHSQEWEALKPVPSPCVSVFAGVQCEVQLVESGGGVVQPGGFLRLSCAASGISFSSSGLHWVLQAPGKGLELVSYISWNGGRFTTSRDNARKTLYLQMSSLKSDDKAVYYCAKDTVRGSQCEPRHKPP</sequence>
<dbReference type="AlphaFoldDB" id="A0AA40HA52"/>
<dbReference type="GO" id="GO:0002250">
    <property type="term" value="P:adaptive immune response"/>
    <property type="evidence" value="ECO:0007669"/>
    <property type="project" value="UniProtKB-KW"/>
</dbReference>
<keyword evidence="7" id="KW-1185">Reference proteome</keyword>
<dbReference type="Proteomes" id="UP001177744">
    <property type="component" value="Unassembled WGS sequence"/>
</dbReference>
<keyword evidence="2" id="KW-1064">Adaptive immunity</keyword>
<dbReference type="InterPro" id="IPR013783">
    <property type="entry name" value="Ig-like_fold"/>
</dbReference>
<name>A0AA40HA52_CNENI</name>
<gene>
    <name evidence="6" type="ORF">QTO34_018103</name>
</gene>
<dbReference type="InterPro" id="IPR036179">
    <property type="entry name" value="Ig-like_dom_sf"/>
</dbReference>
<evidence type="ECO:0000313" key="6">
    <source>
        <dbReference type="EMBL" id="KAK1327348.1"/>
    </source>
</evidence>
<evidence type="ECO:0000313" key="7">
    <source>
        <dbReference type="Proteomes" id="UP001177744"/>
    </source>
</evidence>
<keyword evidence="3" id="KW-1280">Immunoglobulin</keyword>
<keyword evidence="1" id="KW-0391">Immunity</keyword>
<dbReference type="InterPro" id="IPR007110">
    <property type="entry name" value="Ig-like_dom"/>
</dbReference>